<feature type="active site" description="Proton donor" evidence="6">
    <location>
        <position position="322"/>
    </location>
</feature>
<dbReference type="GO" id="GO:0005975">
    <property type="term" value="P:carbohydrate metabolic process"/>
    <property type="evidence" value="ECO:0007669"/>
    <property type="project" value="InterPro"/>
</dbReference>
<dbReference type="EC" id="3.2.1.52" evidence="3"/>
<dbReference type="PRINTS" id="PR00738">
    <property type="entry name" value="GLHYDRLASE20"/>
</dbReference>
<dbReference type="HOGENOM" id="CLU_007082_5_0_10"/>
<dbReference type="Gene3D" id="2.60.120.260">
    <property type="entry name" value="Galactose-binding domain-like"/>
    <property type="match status" value="1"/>
</dbReference>
<evidence type="ECO:0000256" key="4">
    <source>
        <dbReference type="ARBA" id="ARBA00022801"/>
    </source>
</evidence>
<dbReference type="InterPro" id="IPR029018">
    <property type="entry name" value="Hex-like_dom2"/>
</dbReference>
<dbReference type="Gene3D" id="3.30.379.10">
    <property type="entry name" value="Chitobiase/beta-hexosaminidase domain 2-like"/>
    <property type="match status" value="1"/>
</dbReference>
<dbReference type="Pfam" id="PF13287">
    <property type="entry name" value="Fn3_assoc"/>
    <property type="match status" value="1"/>
</dbReference>
<dbReference type="InterPro" id="IPR015883">
    <property type="entry name" value="Glyco_hydro_20_cat"/>
</dbReference>
<dbReference type="GO" id="GO:0004563">
    <property type="term" value="F:beta-N-acetylhexosaminidase activity"/>
    <property type="evidence" value="ECO:0007669"/>
    <property type="project" value="UniProtKB-EC"/>
</dbReference>
<evidence type="ECO:0000259" key="7">
    <source>
        <dbReference type="Pfam" id="PF00728"/>
    </source>
</evidence>
<dbReference type="OrthoDB" id="9763537at2"/>
<sequence length="745" mass="85064">MKFSAVFLFGILFTIAPKFYAQSGTLQSLIPKPEKIIPSEGKFTFDNKITVKSTSGKLASYFKNKIFELTGIKLMNDSSAKIKTIIFESGVLPNESDKEAYNLEITQSTITISANTDEGIFRGIQTVFQLIPPEIKKSRNGKPFVLPACKIEDNPRFQWRGLNLDCSRHFMSKDFIKRYIDILAYFKFNTLHWHFTDDQGWRIEIKKYPKLTQIGAWRKEADGSLYGGYYSQEDIKEIVEYAKSRYINIVPEIEMPGHCLASLASYPENSCTGGPFEVTNMWGVMKDVYCAGRDSTFIFLQNILDEVIDLFPGKYIHIGGDEVPKDRWKECPRCQERIKTEGLKDEKELQSYFIKRIVNYLESKGKTAIGWDEILEGGLAPGVIVQSWQGHDGAIAAARQKHYTICSPTSHTYLNYDPDNLDLKIAYSFEPVPVELNEEEAVYVIGSEANLWTEHCPQEKVDSQLFPRILALSEVFWTTGSKDYDEFYSRLKNKYEDLTSLGIKYGRESKLITYKVEHNTDPQQYIVTFDIHQEGVNLRYTLDGTTPTYKSEIYTQPIVVNNTSKLVAAAFRDTFFLNKKINFDFIFHKAVGSDIKIINEYSLHYRANGDNSLVDGIRGTDDFHDGMWQGYQGVDFEAVIDLGSEKEISRVVPRFILNSNSWVFLPKKVVISISKDGSKFSDEKVIANDVPQKNSEIIIKEFGADFIASKARYIKVFAESIKVCPEWHPGAGHKAWLFIDEIVVE</sequence>
<dbReference type="SUPFAM" id="SSF51445">
    <property type="entry name" value="(Trans)glycosidases"/>
    <property type="match status" value="1"/>
</dbReference>
<keyword evidence="10" id="KW-1185">Reference proteome</keyword>
<evidence type="ECO:0000313" key="9">
    <source>
        <dbReference type="EMBL" id="AFN74826.1"/>
    </source>
</evidence>
<reference evidence="9 10" key="1">
    <citation type="journal article" date="2013" name="PLoS ONE">
        <title>Genomic analysis of Melioribacter roseus, facultatively anaerobic organotrophic bacterium representing a novel deep lineage within Bacteriodetes/Chlorobi group.</title>
        <authorList>
            <person name="Kadnikov V.V."/>
            <person name="Mardanov A.V."/>
            <person name="Podosokorskaya O.A."/>
            <person name="Gavrilov S.N."/>
            <person name="Kublanov I.V."/>
            <person name="Beletsky A.V."/>
            <person name="Bonch-Osmolovskaya E.A."/>
            <person name="Ravin N.V."/>
        </authorList>
    </citation>
    <scope>NUCLEOTIDE SEQUENCE [LARGE SCALE GENOMIC DNA]</scope>
    <source>
        <strain evidence="10">JCM 17771 / P3M-2</strain>
    </source>
</reference>
<dbReference type="AlphaFoldDB" id="I7A4K7"/>
<dbReference type="PANTHER" id="PTHR22600:SF57">
    <property type="entry name" value="BETA-N-ACETYLHEXOSAMINIDASE"/>
    <property type="match status" value="1"/>
</dbReference>
<dbReference type="Pfam" id="PF00728">
    <property type="entry name" value="Glyco_hydro_20"/>
    <property type="match status" value="1"/>
</dbReference>
<dbReference type="Gene3D" id="3.20.20.80">
    <property type="entry name" value="Glycosidases"/>
    <property type="match status" value="1"/>
</dbReference>
<dbReference type="KEGG" id="mro:MROS_1591"/>
<keyword evidence="4" id="KW-0378">Hydrolase</keyword>
<dbReference type="InterPro" id="IPR008979">
    <property type="entry name" value="Galactose-bd-like_sf"/>
</dbReference>
<dbReference type="GO" id="GO:0030203">
    <property type="term" value="P:glycosaminoglycan metabolic process"/>
    <property type="evidence" value="ECO:0007669"/>
    <property type="project" value="TreeGrafter"/>
</dbReference>
<evidence type="ECO:0000256" key="1">
    <source>
        <dbReference type="ARBA" id="ARBA00001231"/>
    </source>
</evidence>
<feature type="domain" description="Beta-hexosaminidase bacterial type N-terminal" evidence="8">
    <location>
        <begin position="28"/>
        <end position="153"/>
    </location>
</feature>
<protein>
    <recommendedName>
        <fullName evidence="3">beta-N-acetylhexosaminidase</fullName>
        <ecNumber evidence="3">3.2.1.52</ecNumber>
    </recommendedName>
</protein>
<comment type="similarity">
    <text evidence="2">Belongs to the glycosyl hydrolase 20 family.</text>
</comment>
<evidence type="ECO:0000256" key="6">
    <source>
        <dbReference type="PIRSR" id="PIRSR625705-1"/>
    </source>
</evidence>
<evidence type="ECO:0000256" key="5">
    <source>
        <dbReference type="ARBA" id="ARBA00023295"/>
    </source>
</evidence>
<dbReference type="PATRIC" id="fig|1191523.3.peg.1688"/>
<name>I7A4K7_MELRP</name>
<dbReference type="CDD" id="cd06563">
    <property type="entry name" value="GH20_chitobiase-like"/>
    <property type="match status" value="1"/>
</dbReference>
<dbReference type="InterPro" id="IPR026876">
    <property type="entry name" value="Fn3_assoc_repeat"/>
</dbReference>
<dbReference type="InterPro" id="IPR015882">
    <property type="entry name" value="HEX_bac_N"/>
</dbReference>
<evidence type="ECO:0000259" key="8">
    <source>
        <dbReference type="Pfam" id="PF02838"/>
    </source>
</evidence>
<evidence type="ECO:0000256" key="2">
    <source>
        <dbReference type="ARBA" id="ARBA00006285"/>
    </source>
</evidence>
<dbReference type="InterPro" id="IPR017853">
    <property type="entry name" value="GH"/>
</dbReference>
<organism evidence="9 10">
    <name type="scientific">Melioribacter roseus (strain DSM 23840 / JCM 17771 / VKM B-2668 / P3M-2)</name>
    <dbReference type="NCBI Taxonomy" id="1191523"/>
    <lineage>
        <taxon>Bacteria</taxon>
        <taxon>Pseudomonadati</taxon>
        <taxon>Ignavibacteriota</taxon>
        <taxon>Ignavibacteria</taxon>
        <taxon>Ignavibacteriales</taxon>
        <taxon>Melioribacteraceae</taxon>
        <taxon>Melioribacter</taxon>
    </lineage>
</organism>
<dbReference type="InterPro" id="IPR025705">
    <property type="entry name" value="Beta_hexosaminidase_sua/sub"/>
</dbReference>
<dbReference type="SUPFAM" id="SSF49785">
    <property type="entry name" value="Galactose-binding domain-like"/>
    <property type="match status" value="1"/>
</dbReference>
<dbReference type="RefSeq" id="WP_014856260.1">
    <property type="nucleotide sequence ID" value="NC_018178.1"/>
</dbReference>
<dbReference type="Proteomes" id="UP000009011">
    <property type="component" value="Chromosome"/>
</dbReference>
<dbReference type="STRING" id="1191523.MROS_1591"/>
<dbReference type="eggNOG" id="COG3525">
    <property type="taxonomic scope" value="Bacteria"/>
</dbReference>
<evidence type="ECO:0000256" key="3">
    <source>
        <dbReference type="ARBA" id="ARBA00012663"/>
    </source>
</evidence>
<evidence type="ECO:0000313" key="10">
    <source>
        <dbReference type="Proteomes" id="UP000009011"/>
    </source>
</evidence>
<dbReference type="Pfam" id="PF02838">
    <property type="entry name" value="Glyco_hydro_20b"/>
    <property type="match status" value="1"/>
</dbReference>
<dbReference type="EMBL" id="CP003557">
    <property type="protein sequence ID" value="AFN74826.1"/>
    <property type="molecule type" value="Genomic_DNA"/>
</dbReference>
<comment type="catalytic activity">
    <reaction evidence="1">
        <text>Hydrolysis of terminal non-reducing N-acetyl-D-hexosamine residues in N-acetyl-beta-D-hexosaminides.</text>
        <dbReference type="EC" id="3.2.1.52"/>
    </reaction>
</comment>
<gene>
    <name evidence="9" type="ordered locus">MROS_1591</name>
</gene>
<dbReference type="PANTHER" id="PTHR22600">
    <property type="entry name" value="BETA-HEXOSAMINIDASE"/>
    <property type="match status" value="1"/>
</dbReference>
<proteinExistence type="inferred from homology"/>
<dbReference type="SUPFAM" id="SSF55545">
    <property type="entry name" value="beta-N-acetylhexosaminidase-like domain"/>
    <property type="match status" value="1"/>
</dbReference>
<feature type="domain" description="Glycoside hydrolase family 20 catalytic" evidence="7">
    <location>
        <begin position="157"/>
        <end position="479"/>
    </location>
</feature>
<accession>I7A4K7</accession>
<keyword evidence="5" id="KW-0326">Glycosidase</keyword>
<dbReference type="GO" id="GO:0016020">
    <property type="term" value="C:membrane"/>
    <property type="evidence" value="ECO:0007669"/>
    <property type="project" value="TreeGrafter"/>
</dbReference>